<gene>
    <name evidence="2" type="ORF">CAB17_15935</name>
</gene>
<dbReference type="EMBL" id="CP025491">
    <property type="protein sequence ID" value="AUH73376.1"/>
    <property type="molecule type" value="Genomic_DNA"/>
</dbReference>
<keyword evidence="3" id="KW-1185">Reference proteome</keyword>
<protein>
    <submittedName>
        <fullName evidence="2">Uncharacterized protein</fullName>
    </submittedName>
</protein>
<organism evidence="2 3">
    <name type="scientific">Legionella sainthelensi</name>
    <dbReference type="NCBI Taxonomy" id="28087"/>
    <lineage>
        <taxon>Bacteria</taxon>
        <taxon>Pseudomonadati</taxon>
        <taxon>Pseudomonadota</taxon>
        <taxon>Gammaproteobacteria</taxon>
        <taxon>Legionellales</taxon>
        <taxon>Legionellaceae</taxon>
        <taxon>Legionella</taxon>
    </lineage>
</organism>
<sequence>MDSYTDGNTILTQSLHPQVYNELQMIEQLTCINEAAPEIYRDINFIGGHISSMNVHTHAVVVRNTGKLPTKNVRLGHNFLPNYNIFPNIKYELTNLPNGGKEISFPILVPNEQITISYLYFAPTVYTDINTHVMSDDGLAKVISVIPSPNLSTKIKNMLYILIFIGATTLIYFILVLLNCMLHCFFH</sequence>
<evidence type="ECO:0000313" key="2">
    <source>
        <dbReference type="EMBL" id="AUH73376.1"/>
    </source>
</evidence>
<proteinExistence type="predicted"/>
<reference evidence="2 3" key="1">
    <citation type="submission" date="2017-12" db="EMBL/GenBank/DDBJ databases">
        <title>Legionella sainthelensi LA01-117, whole genome sequence of a clinical isolate from New Zealand.</title>
        <authorList>
            <person name="Cree S.L."/>
            <person name="Slow S."/>
            <person name="Kennedy M.A."/>
            <person name="Murdoch D.R."/>
            <person name="Biggs P.J."/>
            <person name="Anderson T."/>
        </authorList>
    </citation>
    <scope>NUCLEOTIDE SEQUENCE [LARGE SCALE GENOMIC DNA]</scope>
    <source>
        <strain evidence="2 3">LA01-117</strain>
    </source>
</reference>
<name>A0A2H5FPD2_9GAMM</name>
<feature type="transmembrane region" description="Helical" evidence="1">
    <location>
        <begin position="158"/>
        <end position="182"/>
    </location>
</feature>
<accession>A0A2H5FPD2</accession>
<keyword evidence="1" id="KW-0812">Transmembrane</keyword>
<evidence type="ECO:0000256" key="1">
    <source>
        <dbReference type="SAM" id="Phobius"/>
    </source>
</evidence>
<keyword evidence="1" id="KW-0472">Membrane</keyword>
<dbReference type="AlphaFoldDB" id="A0A2H5FPD2"/>
<evidence type="ECO:0000313" key="3">
    <source>
        <dbReference type="Proteomes" id="UP000234343"/>
    </source>
</evidence>
<dbReference type="Proteomes" id="UP000234343">
    <property type="component" value="Chromosome"/>
</dbReference>
<keyword evidence="1" id="KW-1133">Transmembrane helix</keyword>
<dbReference type="KEGG" id="lsh:CAB17_15935"/>